<dbReference type="PANTHER" id="PTHR48025">
    <property type="entry name" value="OS02G0815200 PROTEIN"/>
    <property type="match status" value="1"/>
</dbReference>
<sequence length="717" mass="75542">MSDLDRSFDHLSLGAAHQRSSTGSLGPNSAGAFDAGDAANAYGAAPLSSASPFGSASYAGMGGSAQLADPQSASARFERFFASPPASAPDYASGSGGAPGSSNGLGSGSSAFGSFGHALPGGTGGSGHFGSQSRRPPGRSALPQWGDAPSPPIAPQGLGRGYYAPPPPQQSHPSAGSGFLSHQLPPQGMPLPPPGQQGGALDDDIIPTAIVVKNIPFSIKKEQLLQIIEDLAIPMPYAFNYHFDGGNFRGLAFANFRSGEEADAVVAALNGFDVAGRKLRVEYKKVLQAGEKERIEKEKAIKRMHSMQLEKERSRHEQQQHWGALPPNPPLPHEHQQQQHQYDQYDQYSYAVGAPPQQPQMQQSQQQQHQLPSPSLEIHPSAQLPQQPRSPLLPLTADSLRAVPAARQGAGGDSPSEVSGGASSRAKDELDLNDPATLEIYSRVLLFKDDRMRDDLSFSRNLSPLERRTVHLVAQKLGLYHYSMGEGDERYVVVTKNEMQQGHRPLRSQASTIGRSHRGNTDSSGMLAPGSSATTGRAGLRGKKSAPDMKRAREADSSYASHGYGSGGLAPPAGGLARKSNGNLREGYAATMGRASRGANGGAAGLQNLFASPFDVPPVPQINADRLGHSSSPSGGNSAHLVRQPRGPPTPGSHEARNFAPRARVTVGAATGAQIAAQVNRMEHSSSPGQQGSYDDYLHGGHALGSDDVRTHEPLEI</sequence>
<feature type="domain" description="RRM" evidence="10">
    <location>
        <begin position="208"/>
        <end position="286"/>
    </location>
</feature>
<keyword evidence="2" id="KW-0547">Nucleotide-binding</keyword>
<feature type="compositionally biased region" description="Gly residues" evidence="9">
    <location>
        <begin position="94"/>
        <end position="107"/>
    </location>
</feature>
<feature type="region of interest" description="Disordered" evidence="9">
    <location>
        <begin position="305"/>
        <end position="392"/>
    </location>
</feature>
<dbReference type="PANTHER" id="PTHR48025:SF1">
    <property type="entry name" value="RRM DOMAIN-CONTAINING PROTEIN"/>
    <property type="match status" value="1"/>
</dbReference>
<evidence type="ECO:0000256" key="5">
    <source>
        <dbReference type="ARBA" id="ARBA00022840"/>
    </source>
</evidence>
<dbReference type="Gene3D" id="3.30.1370.50">
    <property type="entry name" value="R3H-like domain"/>
    <property type="match status" value="1"/>
</dbReference>
<keyword evidence="13" id="KW-1185">Reference proteome</keyword>
<feature type="region of interest" description="Disordered" evidence="9">
    <location>
        <begin position="680"/>
        <end position="717"/>
    </location>
</feature>
<proteinExistence type="predicted"/>
<evidence type="ECO:0000259" key="11">
    <source>
        <dbReference type="PROSITE" id="PS51061"/>
    </source>
</evidence>
<dbReference type="GO" id="GO:0003729">
    <property type="term" value="F:mRNA binding"/>
    <property type="evidence" value="ECO:0007669"/>
    <property type="project" value="TreeGrafter"/>
</dbReference>
<gene>
    <name evidence="12" type="ORF">FA09DRAFT_343971</name>
</gene>
<feature type="compositionally biased region" description="Basic and acidic residues" evidence="9">
    <location>
        <begin position="705"/>
        <end position="717"/>
    </location>
</feature>
<dbReference type="OrthoDB" id="434258at2759"/>
<evidence type="ECO:0000256" key="9">
    <source>
        <dbReference type="SAM" id="MobiDB-lite"/>
    </source>
</evidence>
<comment type="subcellular location">
    <subcellularLocation>
        <location evidence="1">Nucleus</location>
    </subcellularLocation>
</comment>
<feature type="compositionally biased region" description="Low complexity" evidence="9">
    <location>
        <begin position="557"/>
        <end position="577"/>
    </location>
</feature>
<organism evidence="12 13">
    <name type="scientific">Tilletiopsis washingtonensis</name>
    <dbReference type="NCBI Taxonomy" id="58919"/>
    <lineage>
        <taxon>Eukaryota</taxon>
        <taxon>Fungi</taxon>
        <taxon>Dikarya</taxon>
        <taxon>Basidiomycota</taxon>
        <taxon>Ustilaginomycotina</taxon>
        <taxon>Exobasidiomycetes</taxon>
        <taxon>Entylomatales</taxon>
        <taxon>Entylomatales incertae sedis</taxon>
        <taxon>Tilletiopsis</taxon>
    </lineage>
</organism>
<protein>
    <recommendedName>
        <fullName evidence="14">RRM domain-containing protein</fullName>
    </recommendedName>
</protein>
<keyword evidence="4" id="KW-0347">Helicase</keyword>
<feature type="region of interest" description="Disordered" evidence="9">
    <location>
        <begin position="405"/>
        <end position="430"/>
    </location>
</feature>
<feature type="compositionally biased region" description="Basic and acidic residues" evidence="9">
    <location>
        <begin position="545"/>
        <end position="556"/>
    </location>
</feature>
<dbReference type="PROSITE" id="PS50102">
    <property type="entry name" value="RRM"/>
    <property type="match status" value="1"/>
</dbReference>
<dbReference type="InterPro" id="IPR034186">
    <property type="entry name" value="PIN4-like_RRM"/>
</dbReference>
<feature type="compositionally biased region" description="Low complexity" evidence="9">
    <location>
        <begin position="359"/>
        <end position="375"/>
    </location>
</feature>
<name>A0A316Z6E1_9BASI</name>
<evidence type="ECO:0000256" key="4">
    <source>
        <dbReference type="ARBA" id="ARBA00022806"/>
    </source>
</evidence>
<dbReference type="InterPro" id="IPR050502">
    <property type="entry name" value="Euk_RNA-bind_prot"/>
</dbReference>
<dbReference type="CDD" id="cd02639">
    <property type="entry name" value="R3H_RRM"/>
    <property type="match status" value="1"/>
</dbReference>
<dbReference type="InterPro" id="IPR000504">
    <property type="entry name" value="RRM_dom"/>
</dbReference>
<dbReference type="SUPFAM" id="SSF82708">
    <property type="entry name" value="R3H domain"/>
    <property type="match status" value="1"/>
</dbReference>
<evidence type="ECO:0000256" key="2">
    <source>
        <dbReference type="ARBA" id="ARBA00022741"/>
    </source>
</evidence>
<evidence type="ECO:0000256" key="3">
    <source>
        <dbReference type="ARBA" id="ARBA00022801"/>
    </source>
</evidence>
<dbReference type="CDD" id="cd12253">
    <property type="entry name" value="RRM_PIN4_like"/>
    <property type="match status" value="1"/>
</dbReference>
<keyword evidence="7" id="KW-0539">Nucleus</keyword>
<feature type="region of interest" description="Disordered" evidence="9">
    <location>
        <begin position="85"/>
        <end position="202"/>
    </location>
</feature>
<evidence type="ECO:0000256" key="1">
    <source>
        <dbReference type="ARBA" id="ARBA00004123"/>
    </source>
</evidence>
<dbReference type="InterPro" id="IPR012677">
    <property type="entry name" value="Nucleotide-bd_a/b_plait_sf"/>
</dbReference>
<keyword evidence="5" id="KW-0067">ATP-binding</keyword>
<reference evidence="12 13" key="1">
    <citation type="journal article" date="2018" name="Mol. Biol. Evol.">
        <title>Broad Genomic Sampling Reveals a Smut Pathogenic Ancestry of the Fungal Clade Ustilaginomycotina.</title>
        <authorList>
            <person name="Kijpornyongpan T."/>
            <person name="Mondo S.J."/>
            <person name="Barry K."/>
            <person name="Sandor L."/>
            <person name="Lee J."/>
            <person name="Lipzen A."/>
            <person name="Pangilinan J."/>
            <person name="LaButti K."/>
            <person name="Hainaut M."/>
            <person name="Henrissat B."/>
            <person name="Grigoriev I.V."/>
            <person name="Spatafora J.W."/>
            <person name="Aime M.C."/>
        </authorList>
    </citation>
    <scope>NUCLEOTIDE SEQUENCE [LARGE SCALE GENOMIC DNA]</scope>
    <source>
        <strain evidence="12 13">MCA 4186</strain>
    </source>
</reference>
<feature type="region of interest" description="Disordered" evidence="9">
    <location>
        <begin position="620"/>
        <end position="657"/>
    </location>
</feature>
<keyword evidence="3" id="KW-0378">Hydrolase</keyword>
<dbReference type="FunFam" id="3.30.1370.50:FF:000002">
    <property type="entry name" value="Immunoglobulin mu DNA-binding protein 2"/>
    <property type="match status" value="1"/>
</dbReference>
<feature type="compositionally biased region" description="Gly residues" evidence="9">
    <location>
        <begin position="119"/>
        <end position="128"/>
    </location>
</feature>
<dbReference type="Pfam" id="PF01424">
    <property type="entry name" value="R3H"/>
    <property type="match status" value="1"/>
</dbReference>
<dbReference type="RefSeq" id="XP_025596807.1">
    <property type="nucleotide sequence ID" value="XM_025744627.1"/>
</dbReference>
<feature type="region of interest" description="Disordered" evidence="9">
    <location>
        <begin position="499"/>
        <end position="580"/>
    </location>
</feature>
<dbReference type="GeneID" id="37272171"/>
<dbReference type="SMART" id="SM00393">
    <property type="entry name" value="R3H"/>
    <property type="match status" value="1"/>
</dbReference>
<evidence type="ECO:0000256" key="7">
    <source>
        <dbReference type="ARBA" id="ARBA00023242"/>
    </source>
</evidence>
<dbReference type="InterPro" id="IPR036867">
    <property type="entry name" value="R3H_dom_sf"/>
</dbReference>
<dbReference type="Pfam" id="PF00076">
    <property type="entry name" value="RRM_1"/>
    <property type="match status" value="1"/>
</dbReference>
<evidence type="ECO:0000256" key="6">
    <source>
        <dbReference type="ARBA" id="ARBA00022884"/>
    </source>
</evidence>
<dbReference type="SUPFAM" id="SSF54928">
    <property type="entry name" value="RNA-binding domain, RBD"/>
    <property type="match status" value="1"/>
</dbReference>
<evidence type="ECO:0008006" key="14">
    <source>
        <dbReference type="Google" id="ProtNLM"/>
    </source>
</evidence>
<dbReference type="Gene3D" id="3.30.70.330">
    <property type="match status" value="1"/>
</dbReference>
<evidence type="ECO:0000313" key="12">
    <source>
        <dbReference type="EMBL" id="PWN96528.1"/>
    </source>
</evidence>
<dbReference type="AlphaFoldDB" id="A0A316Z6E1"/>
<evidence type="ECO:0000313" key="13">
    <source>
        <dbReference type="Proteomes" id="UP000245946"/>
    </source>
</evidence>
<dbReference type="Proteomes" id="UP000245946">
    <property type="component" value="Unassembled WGS sequence"/>
</dbReference>
<dbReference type="InterPro" id="IPR035979">
    <property type="entry name" value="RBD_domain_sf"/>
</dbReference>
<dbReference type="GO" id="GO:0016787">
    <property type="term" value="F:hydrolase activity"/>
    <property type="evidence" value="ECO:0007669"/>
    <property type="project" value="UniProtKB-KW"/>
</dbReference>
<dbReference type="GO" id="GO:0005524">
    <property type="term" value="F:ATP binding"/>
    <property type="evidence" value="ECO:0007669"/>
    <property type="project" value="UniProtKB-KW"/>
</dbReference>
<dbReference type="SMART" id="SM00360">
    <property type="entry name" value="RRM"/>
    <property type="match status" value="1"/>
</dbReference>
<evidence type="ECO:0000259" key="10">
    <source>
        <dbReference type="PROSITE" id="PS50102"/>
    </source>
</evidence>
<keyword evidence="6 8" id="KW-0694">RNA-binding</keyword>
<dbReference type="GO" id="GO:0005634">
    <property type="term" value="C:nucleus"/>
    <property type="evidence" value="ECO:0007669"/>
    <property type="project" value="UniProtKB-SubCell"/>
</dbReference>
<feature type="compositionally biased region" description="Low complexity" evidence="9">
    <location>
        <begin position="383"/>
        <end position="392"/>
    </location>
</feature>
<dbReference type="STRING" id="58919.A0A316Z6E1"/>
<dbReference type="GO" id="GO:0004386">
    <property type="term" value="F:helicase activity"/>
    <property type="evidence" value="ECO:0007669"/>
    <property type="project" value="UniProtKB-KW"/>
</dbReference>
<feature type="compositionally biased region" description="Low complexity" evidence="9">
    <location>
        <begin position="338"/>
        <end position="348"/>
    </location>
</feature>
<feature type="compositionally biased region" description="Basic and acidic residues" evidence="9">
    <location>
        <begin position="308"/>
        <end position="319"/>
    </location>
</feature>
<dbReference type="InterPro" id="IPR034069">
    <property type="entry name" value="R3H_Cip2"/>
</dbReference>
<dbReference type="EMBL" id="KZ819299">
    <property type="protein sequence ID" value="PWN96528.1"/>
    <property type="molecule type" value="Genomic_DNA"/>
</dbReference>
<accession>A0A316Z6E1</accession>
<evidence type="ECO:0000256" key="8">
    <source>
        <dbReference type="PROSITE-ProRule" id="PRU00176"/>
    </source>
</evidence>
<dbReference type="GO" id="GO:0003677">
    <property type="term" value="F:DNA binding"/>
    <property type="evidence" value="ECO:0007669"/>
    <property type="project" value="UniProtKB-ARBA"/>
</dbReference>
<dbReference type="InterPro" id="IPR001374">
    <property type="entry name" value="R3H_dom"/>
</dbReference>
<feature type="domain" description="R3H" evidence="11">
    <location>
        <begin position="434"/>
        <end position="498"/>
    </location>
</feature>
<dbReference type="PROSITE" id="PS51061">
    <property type="entry name" value="R3H"/>
    <property type="match status" value="1"/>
</dbReference>